<dbReference type="STRING" id="1314777.A0A164REU9"/>
<dbReference type="OrthoDB" id="270318at2759"/>
<gene>
    <name evidence="1" type="ORF">SISNIDRAFT_479420</name>
</gene>
<evidence type="ECO:0008006" key="3">
    <source>
        <dbReference type="Google" id="ProtNLM"/>
    </source>
</evidence>
<sequence length="319" mass="36527">MKRFIPKCLTVRLGRRSYAQAATQGGSSDPLAYCRNVVNQYDYESWLCSYFYSRDVQPAYFALKAFYVELAMVPESVSNTTLGLMRMQFWRDTIKGVANDAPPRHPIALALHQAKRQFNIQPYHLTRIIDAREEELRNPTHQTMASLTSHAESTSSTLLYALLPLVSPPNSSISHDIHHAASHLGISQTIVTLLRALPYHLTTARNKTLVIPSEITAKHGVNQELILRGNAPEEQRERLQEAVYEFACAANDQLLTAREMWEKIGRPKDVMPIFLPAVAVSSFLTRLERVNFNIFHLDVQLKSWKLPWQIYTSYLRRKF</sequence>
<dbReference type="InterPro" id="IPR008949">
    <property type="entry name" value="Isoprenoid_synthase_dom_sf"/>
</dbReference>
<organism evidence="1 2">
    <name type="scientific">Sistotremastrum niveocremeum HHB9708</name>
    <dbReference type="NCBI Taxonomy" id="1314777"/>
    <lineage>
        <taxon>Eukaryota</taxon>
        <taxon>Fungi</taxon>
        <taxon>Dikarya</taxon>
        <taxon>Basidiomycota</taxon>
        <taxon>Agaricomycotina</taxon>
        <taxon>Agaricomycetes</taxon>
        <taxon>Sistotremastrales</taxon>
        <taxon>Sistotremastraceae</taxon>
        <taxon>Sertulicium</taxon>
        <taxon>Sertulicium niveocremeum</taxon>
    </lineage>
</organism>
<dbReference type="EMBL" id="KV419421">
    <property type="protein sequence ID" value="KZS90489.1"/>
    <property type="molecule type" value="Genomic_DNA"/>
</dbReference>
<name>A0A164REU9_9AGAM</name>
<dbReference type="Gene3D" id="1.10.600.10">
    <property type="entry name" value="Farnesyl Diphosphate Synthase"/>
    <property type="match status" value="1"/>
</dbReference>
<dbReference type="Pfam" id="PF00494">
    <property type="entry name" value="SQS_PSY"/>
    <property type="match status" value="1"/>
</dbReference>
<protein>
    <recommendedName>
        <fullName evidence="3">Terpenoid synthase</fullName>
    </recommendedName>
</protein>
<dbReference type="InterPro" id="IPR002060">
    <property type="entry name" value="Squ/phyt_synthse"/>
</dbReference>
<proteinExistence type="predicted"/>
<evidence type="ECO:0000313" key="2">
    <source>
        <dbReference type="Proteomes" id="UP000076722"/>
    </source>
</evidence>
<dbReference type="AlphaFoldDB" id="A0A164REU9"/>
<accession>A0A164REU9</accession>
<evidence type="ECO:0000313" key="1">
    <source>
        <dbReference type="EMBL" id="KZS90489.1"/>
    </source>
</evidence>
<reference evidence="1 2" key="1">
    <citation type="journal article" date="2016" name="Mol. Biol. Evol.">
        <title>Comparative Genomics of Early-Diverging Mushroom-Forming Fungi Provides Insights into the Origins of Lignocellulose Decay Capabilities.</title>
        <authorList>
            <person name="Nagy L.G."/>
            <person name="Riley R."/>
            <person name="Tritt A."/>
            <person name="Adam C."/>
            <person name="Daum C."/>
            <person name="Floudas D."/>
            <person name="Sun H."/>
            <person name="Yadav J.S."/>
            <person name="Pangilinan J."/>
            <person name="Larsson K.H."/>
            <person name="Matsuura K."/>
            <person name="Barry K."/>
            <person name="Labutti K."/>
            <person name="Kuo R."/>
            <person name="Ohm R.A."/>
            <person name="Bhattacharya S.S."/>
            <person name="Shirouzu T."/>
            <person name="Yoshinaga Y."/>
            <person name="Martin F.M."/>
            <person name="Grigoriev I.V."/>
            <person name="Hibbett D.S."/>
        </authorList>
    </citation>
    <scope>NUCLEOTIDE SEQUENCE [LARGE SCALE GENOMIC DNA]</scope>
    <source>
        <strain evidence="1 2">HHB9708</strain>
    </source>
</reference>
<dbReference type="Proteomes" id="UP000076722">
    <property type="component" value="Unassembled WGS sequence"/>
</dbReference>
<keyword evidence="2" id="KW-1185">Reference proteome</keyword>
<dbReference type="SUPFAM" id="SSF48576">
    <property type="entry name" value="Terpenoid synthases"/>
    <property type="match status" value="1"/>
</dbReference>